<evidence type="ECO:0000313" key="2">
    <source>
        <dbReference type="Proteomes" id="UP000317839"/>
    </source>
</evidence>
<dbReference type="OrthoDB" id="9800373at2"/>
<dbReference type="Proteomes" id="UP000317839">
    <property type="component" value="Unassembled WGS sequence"/>
</dbReference>
<dbReference type="InterPro" id="IPR007523">
    <property type="entry name" value="NDUFAF3/AAMDC"/>
</dbReference>
<reference evidence="1 2" key="1">
    <citation type="submission" date="2019-06" db="EMBL/GenBank/DDBJ databases">
        <title>Draft genome of Aliikangiella marina GYP-15.</title>
        <authorList>
            <person name="Wang G."/>
        </authorList>
    </citation>
    <scope>NUCLEOTIDE SEQUENCE [LARGE SCALE GENOMIC DNA]</scope>
    <source>
        <strain evidence="1 2">GYP-15</strain>
    </source>
</reference>
<accession>A0A545THU4</accession>
<dbReference type="PANTHER" id="PTHR21192">
    <property type="entry name" value="NUCLEAR PROTEIN E3-3"/>
    <property type="match status" value="1"/>
</dbReference>
<protein>
    <recommendedName>
        <fullName evidence="3">Xcc1710-like domain-containing protein</fullName>
    </recommendedName>
</protein>
<dbReference type="RefSeq" id="WP_142888142.1">
    <property type="nucleotide sequence ID" value="NZ_VIKR01000001.1"/>
</dbReference>
<dbReference type="EMBL" id="VIKR01000001">
    <property type="protein sequence ID" value="TQV76782.1"/>
    <property type="molecule type" value="Genomic_DNA"/>
</dbReference>
<proteinExistence type="predicted"/>
<dbReference type="InterPro" id="IPR036748">
    <property type="entry name" value="MTH938-like_sf"/>
</dbReference>
<evidence type="ECO:0008006" key="3">
    <source>
        <dbReference type="Google" id="ProtNLM"/>
    </source>
</evidence>
<gene>
    <name evidence="1" type="ORF">FLL45_02160</name>
</gene>
<dbReference type="Pfam" id="PF04430">
    <property type="entry name" value="DUF498"/>
    <property type="match status" value="1"/>
</dbReference>
<evidence type="ECO:0000313" key="1">
    <source>
        <dbReference type="EMBL" id="TQV76782.1"/>
    </source>
</evidence>
<keyword evidence="2" id="KW-1185">Reference proteome</keyword>
<name>A0A545THU4_9GAMM</name>
<dbReference type="PANTHER" id="PTHR21192:SF2">
    <property type="entry name" value="NADH DEHYDROGENASE [UBIQUINONE] 1 ALPHA SUBCOMPLEX ASSEMBLY FACTOR 3"/>
    <property type="match status" value="1"/>
</dbReference>
<sequence>MLIQKEVSHNKVTIKGYSPGVISMQSEDYRSPIVLTSETISRFENDIEFNQLSAEVLLNLVAEDTEILIIGSGAKHQLLPVEKVKALNDRGYAVESMSTRNACHTFQVLVHEYRKVVALLFP</sequence>
<comment type="caution">
    <text evidence="1">The sequence shown here is derived from an EMBL/GenBank/DDBJ whole genome shotgun (WGS) entry which is preliminary data.</text>
</comment>
<dbReference type="Gene3D" id="3.40.1230.10">
    <property type="entry name" value="MTH938-like"/>
    <property type="match status" value="1"/>
</dbReference>
<dbReference type="AlphaFoldDB" id="A0A545THU4"/>
<dbReference type="SUPFAM" id="SSF64076">
    <property type="entry name" value="MTH938-like"/>
    <property type="match status" value="1"/>
</dbReference>
<organism evidence="1 2">
    <name type="scientific">Aliikangiella marina</name>
    <dbReference type="NCBI Taxonomy" id="1712262"/>
    <lineage>
        <taxon>Bacteria</taxon>
        <taxon>Pseudomonadati</taxon>
        <taxon>Pseudomonadota</taxon>
        <taxon>Gammaproteobacteria</taxon>
        <taxon>Oceanospirillales</taxon>
        <taxon>Pleioneaceae</taxon>
        <taxon>Aliikangiella</taxon>
    </lineage>
</organism>